<dbReference type="InterPro" id="IPR002347">
    <property type="entry name" value="SDR_fam"/>
</dbReference>
<dbReference type="Proteomes" id="UP000283087">
    <property type="component" value="Unassembled WGS sequence"/>
</dbReference>
<dbReference type="PROSITE" id="PS00061">
    <property type="entry name" value="ADH_SHORT"/>
    <property type="match status" value="1"/>
</dbReference>
<dbReference type="AlphaFoldDB" id="A0A430KM51"/>
<accession>A0A430KM51</accession>
<gene>
    <name evidence="2" type="ORF">EH243_17100</name>
</gene>
<keyword evidence="3" id="KW-1185">Reference proteome</keyword>
<evidence type="ECO:0000313" key="2">
    <source>
        <dbReference type="EMBL" id="RTE64536.1"/>
    </source>
</evidence>
<evidence type="ECO:0000313" key="3">
    <source>
        <dbReference type="Proteomes" id="UP000283087"/>
    </source>
</evidence>
<dbReference type="GO" id="GO:0047936">
    <property type="term" value="F:glucose 1-dehydrogenase [NAD(P)+] activity"/>
    <property type="evidence" value="ECO:0007669"/>
    <property type="project" value="UniProtKB-EC"/>
</dbReference>
<dbReference type="PRINTS" id="PR00081">
    <property type="entry name" value="GDHRDH"/>
</dbReference>
<comment type="caution">
    <text evidence="2">The sequence shown here is derived from an EMBL/GenBank/DDBJ whole genome shotgun (WGS) entry which is preliminary data.</text>
</comment>
<dbReference type="OrthoDB" id="9786435at2"/>
<reference evidence="2 3" key="1">
    <citation type="submission" date="2018-11" db="EMBL/GenBank/DDBJ databases">
        <title>The draft genome sequence of Amphritea opalescens ANRC-JH13T.</title>
        <authorList>
            <person name="Fang Z."/>
            <person name="Zhang Y."/>
            <person name="Han X."/>
        </authorList>
    </citation>
    <scope>NUCLEOTIDE SEQUENCE [LARGE SCALE GENOMIC DNA]</scope>
    <source>
        <strain evidence="2 3">ANRC-JH13</strain>
    </source>
</reference>
<comment type="similarity">
    <text evidence="1">Belongs to the short-chain dehydrogenases/reductases (SDR) family.</text>
</comment>
<dbReference type="Pfam" id="PF13561">
    <property type="entry name" value="adh_short_C2"/>
    <property type="match status" value="1"/>
</dbReference>
<organism evidence="2 3">
    <name type="scientific">Amphritea opalescens</name>
    <dbReference type="NCBI Taxonomy" id="2490544"/>
    <lineage>
        <taxon>Bacteria</taxon>
        <taxon>Pseudomonadati</taxon>
        <taxon>Pseudomonadota</taxon>
        <taxon>Gammaproteobacteria</taxon>
        <taxon>Oceanospirillales</taxon>
        <taxon>Oceanospirillaceae</taxon>
        <taxon>Amphritea</taxon>
    </lineage>
</organism>
<name>A0A430KM51_9GAMM</name>
<protein>
    <submittedName>
        <fullName evidence="2">Glucose 1-dehydrogenase</fullName>
        <ecNumber evidence="2">1.1.1.47</ecNumber>
    </submittedName>
</protein>
<dbReference type="InterPro" id="IPR036291">
    <property type="entry name" value="NAD(P)-bd_dom_sf"/>
</dbReference>
<keyword evidence="2" id="KW-0560">Oxidoreductase</keyword>
<dbReference type="InterPro" id="IPR020904">
    <property type="entry name" value="Sc_DH/Rdtase_CS"/>
</dbReference>
<dbReference type="NCBIfam" id="NF005559">
    <property type="entry name" value="PRK07231.1"/>
    <property type="match status" value="1"/>
</dbReference>
<dbReference type="RefSeq" id="WP_126159872.1">
    <property type="nucleotide sequence ID" value="NZ_RQXW01000021.1"/>
</dbReference>
<proteinExistence type="inferred from homology"/>
<dbReference type="PANTHER" id="PTHR42760">
    <property type="entry name" value="SHORT-CHAIN DEHYDROGENASES/REDUCTASES FAMILY MEMBER"/>
    <property type="match status" value="1"/>
</dbReference>
<dbReference type="Gene3D" id="3.40.50.720">
    <property type="entry name" value="NAD(P)-binding Rossmann-like Domain"/>
    <property type="match status" value="1"/>
</dbReference>
<dbReference type="SUPFAM" id="SSF51735">
    <property type="entry name" value="NAD(P)-binding Rossmann-fold domains"/>
    <property type="match status" value="1"/>
</dbReference>
<evidence type="ECO:0000256" key="1">
    <source>
        <dbReference type="ARBA" id="ARBA00006484"/>
    </source>
</evidence>
<dbReference type="FunFam" id="3.40.50.720:FF:000084">
    <property type="entry name" value="Short-chain dehydrogenase reductase"/>
    <property type="match status" value="1"/>
</dbReference>
<dbReference type="EMBL" id="RQXW01000021">
    <property type="protein sequence ID" value="RTE64536.1"/>
    <property type="molecule type" value="Genomic_DNA"/>
</dbReference>
<dbReference type="EC" id="1.1.1.47" evidence="2"/>
<sequence length="253" mass="27323">MRLHNKVVLVTGGASGIGKAICERFTQEGAKVVVADIDHEQGRALTQELGDQALYIELDVRLPKAWELASQKILTHYGRLDVLVNNAGIVIPANVEDCTLEDWQHTHAINNDAVFLGCQEAIKTMKVAGGCIINVSSIEGIIGEPKLAAYNASKGAVRVFTKSAALHCAKEDYNIRINSLHPGYVITPLVSQAMEDLSEADAAELEQRVLSNIPMKRMAQPEEIASAALFLASDDAQYMTGAELIIDGGYTAH</sequence>
<dbReference type="PRINTS" id="PR00080">
    <property type="entry name" value="SDRFAMILY"/>
</dbReference>